<reference evidence="1 3" key="2">
    <citation type="journal article" date="2010" name="Proc. Natl. Acad. Sci. U.S.A.">
        <title>Clostridium ljungdahlii represents a microbial production platform based on syngas.</title>
        <authorList>
            <person name="Kopke M."/>
            <person name="Held C."/>
            <person name="Hujer S."/>
            <person name="Liesegang H."/>
            <person name="Wiezer A."/>
            <person name="Wollherr A."/>
            <person name="Ehrenreich A."/>
            <person name="Liebl W."/>
            <person name="Gottschalk G."/>
            <person name="Durre P."/>
        </authorList>
    </citation>
    <scope>NUCLEOTIDE SEQUENCE [LARGE SCALE GENOMIC DNA]</scope>
    <source>
        <strain evidence="3">ATCC 55383 / DSM 13528 / PETC</strain>
        <strain evidence="1">DSM 13528</strain>
    </source>
</reference>
<evidence type="ECO:0000313" key="2">
    <source>
        <dbReference type="EMBL" id="OAA88053.1"/>
    </source>
</evidence>
<reference evidence="1" key="1">
    <citation type="submission" date="2009-07" db="EMBL/GenBank/DDBJ databases">
        <authorList>
            <person name="Koepke M."/>
            <person name="Hujer S."/>
            <person name="Held C."/>
            <person name="Wiezer A."/>
            <person name="Liesegang H."/>
            <person name="Ehrenreich A."/>
            <person name="Gottschalk G."/>
            <person name="Duerre P."/>
        </authorList>
    </citation>
    <scope>NUCLEOTIDE SEQUENCE</scope>
    <source>
        <strain evidence="1">DSM 13528</strain>
    </source>
</reference>
<proteinExistence type="predicted"/>
<dbReference type="Proteomes" id="UP000001656">
    <property type="component" value="Chromosome"/>
</dbReference>
<dbReference type="PATRIC" id="fig|748727.19.peg.2965"/>
<evidence type="ECO:0000313" key="3">
    <source>
        <dbReference type="Proteomes" id="UP000001656"/>
    </source>
</evidence>
<dbReference type="HOGENOM" id="CLU_2933141_0_0_9"/>
<reference evidence="2 4" key="3">
    <citation type="journal article" date="2016" name="Biotechnol. Bioeng.">
        <title>Traits of selected Clostridium strains for syngas fermentation to ethanol.</title>
        <authorList>
            <person name="Martin M.E."/>
            <person name="Richter H."/>
            <person name="Saha S."/>
            <person name="Angenent L.T."/>
        </authorList>
    </citation>
    <scope>NUCLEOTIDE SEQUENCE [LARGE SCALE GENOMIC DNA]</scope>
    <source>
        <strain evidence="2 4">PETC</strain>
    </source>
</reference>
<dbReference type="KEGG" id="clj:CLJU_c14600"/>
<dbReference type="EMBL" id="LITS01000006">
    <property type="protein sequence ID" value="OAA88053.1"/>
    <property type="molecule type" value="Genomic_DNA"/>
</dbReference>
<protein>
    <submittedName>
        <fullName evidence="1">Uncharacterized protein</fullName>
    </submittedName>
</protein>
<sequence length="60" mass="6941">MEQINTKKFANDFCNMINSIFNKFKYVGDWNWGNPEGQVKGLSTYEVISDKYGTVYGVHL</sequence>
<organism evidence="1 3">
    <name type="scientific">Clostridium ljungdahlii (strain ATCC 55383 / DSM 13528 / PETC)</name>
    <dbReference type="NCBI Taxonomy" id="748727"/>
    <lineage>
        <taxon>Bacteria</taxon>
        <taxon>Bacillati</taxon>
        <taxon>Bacillota</taxon>
        <taxon>Clostridia</taxon>
        <taxon>Eubacteriales</taxon>
        <taxon>Clostridiaceae</taxon>
        <taxon>Clostridium</taxon>
    </lineage>
</organism>
<accession>D8GSV8</accession>
<evidence type="ECO:0000313" key="4">
    <source>
        <dbReference type="Proteomes" id="UP000077020"/>
    </source>
</evidence>
<dbReference type="AlphaFoldDB" id="D8GSV8"/>
<gene>
    <name evidence="1" type="ordered locus">CLJU_c14600</name>
    <name evidence="2" type="ORF">WX45_02920</name>
</gene>
<dbReference type="RefSeq" id="WP_013238125.1">
    <property type="nucleotide sequence ID" value="NC_014328.1"/>
</dbReference>
<evidence type="ECO:0000313" key="1">
    <source>
        <dbReference type="EMBL" id="ADK14528.1"/>
    </source>
</evidence>
<dbReference type="Proteomes" id="UP000077020">
    <property type="component" value="Unassembled WGS sequence"/>
</dbReference>
<keyword evidence="4" id="KW-1185">Reference proteome</keyword>
<dbReference type="OrthoDB" id="9843059at2"/>
<name>D8GSV8_CLOLD</name>
<dbReference type="EMBL" id="CP001666">
    <property type="protein sequence ID" value="ADK14528.1"/>
    <property type="molecule type" value="Genomic_DNA"/>
</dbReference>